<comment type="caution">
    <text evidence="3">The sequence shown here is derived from an EMBL/GenBank/DDBJ whole genome shotgun (WGS) entry which is preliminary data.</text>
</comment>
<accession>A0A125TZP2</accession>
<dbReference type="AlphaFoldDB" id="A0A125TZP2"/>
<evidence type="ECO:0000313" key="4">
    <source>
        <dbReference type="Proteomes" id="UP000023435"/>
    </source>
</evidence>
<reference evidence="3 4" key="1">
    <citation type="journal article" date="2014" name="Genome Announc.">
        <title>Draft Genome Sequence of Lysobacter capsici AZ78, a Bacterium Antagonistic to Plant-Pathogenic Oomycetes.</title>
        <authorList>
            <person name="Puopolo G."/>
            <person name="Sonego P."/>
            <person name="Engelen K."/>
            <person name="Pertot I."/>
        </authorList>
    </citation>
    <scope>NUCLEOTIDE SEQUENCE [LARGE SCALE GENOMIC DNA]</scope>
    <source>
        <strain evidence="3 4">AZ78</strain>
    </source>
</reference>
<dbReference type="RefSeq" id="WP_036109260.1">
    <property type="nucleotide sequence ID" value="NZ_JAJA02000003.1"/>
</dbReference>
<keyword evidence="2" id="KW-1133">Transmembrane helix</keyword>
<keyword evidence="4" id="KW-1185">Reference proteome</keyword>
<dbReference type="Proteomes" id="UP000023435">
    <property type="component" value="Unassembled WGS sequence"/>
</dbReference>
<dbReference type="PANTHER" id="PTHR36436">
    <property type="entry name" value="SLL5081 PROTEIN"/>
    <property type="match status" value="1"/>
</dbReference>
<feature type="region of interest" description="Disordered" evidence="1">
    <location>
        <begin position="40"/>
        <end position="66"/>
    </location>
</feature>
<dbReference type="PANTHER" id="PTHR36436:SF6">
    <property type="entry name" value="SLL5081 PROTEIN"/>
    <property type="match status" value="1"/>
</dbReference>
<dbReference type="EMBL" id="JAJA02000003">
    <property type="protein sequence ID" value="KWS02126.1"/>
    <property type="molecule type" value="Genomic_DNA"/>
</dbReference>
<dbReference type="InterPro" id="IPR015315">
    <property type="entry name" value="DUF1963"/>
</dbReference>
<feature type="transmembrane region" description="Helical" evidence="2">
    <location>
        <begin position="6"/>
        <end position="29"/>
    </location>
</feature>
<sequence>MKTGKAVLVSVGIIAAVLAVAGGVGYFVYNKVESRSKQAAAQMKAEAERDDADRSAPQCGSHDDDERAKAVLAPIEPALQNTQRPVARIELETMKADDVAVSKVGGRAYWAAGRDYPRDPQGQPLFLLAQIQLGELPKMPGYPERGMLQFFISGDDFYGAAIDAAHGPKRMDALAEPKGFRVVYWADASAPAIVPPAATAGLDALPFDPAKPRRIRFSADHETMGIHDVGLAKVLGTDIDALAERYISANVDDRVAVEDLSDEVSDYLDRSGHKLGGYPDFTQDDPRGADDKRVLLFQLDSDDGLMWGDSGIANFFIDPADLARADFSRVSYHWDCY</sequence>
<name>A0A125TZP2_9GAMM</name>
<keyword evidence="2" id="KW-0472">Membrane</keyword>
<protein>
    <recommendedName>
        <fullName evidence="5">DUF1963 domain-containing protein</fullName>
    </recommendedName>
</protein>
<feature type="compositionally biased region" description="Basic and acidic residues" evidence="1">
    <location>
        <begin position="45"/>
        <end position="54"/>
    </location>
</feature>
<evidence type="ECO:0000313" key="3">
    <source>
        <dbReference type="EMBL" id="KWS02126.1"/>
    </source>
</evidence>
<evidence type="ECO:0000256" key="2">
    <source>
        <dbReference type="SAM" id="Phobius"/>
    </source>
</evidence>
<dbReference type="Gene3D" id="2.30.320.10">
    <property type="entry name" value="YwqG-like"/>
    <property type="match status" value="1"/>
</dbReference>
<dbReference type="SUPFAM" id="SSF103032">
    <property type="entry name" value="Hypothetical protein YwqG"/>
    <property type="match status" value="1"/>
</dbReference>
<dbReference type="Pfam" id="PF09234">
    <property type="entry name" value="DUF1963"/>
    <property type="match status" value="1"/>
</dbReference>
<gene>
    <name evidence="3" type="ORF">AZ78_5259</name>
</gene>
<dbReference type="InterPro" id="IPR035948">
    <property type="entry name" value="YwqG-like_sf"/>
</dbReference>
<proteinExistence type="predicted"/>
<organism evidence="3 4">
    <name type="scientific">Lysobacter capsici AZ78</name>
    <dbReference type="NCBI Taxonomy" id="1444315"/>
    <lineage>
        <taxon>Bacteria</taxon>
        <taxon>Pseudomonadati</taxon>
        <taxon>Pseudomonadota</taxon>
        <taxon>Gammaproteobacteria</taxon>
        <taxon>Lysobacterales</taxon>
        <taxon>Lysobacteraceae</taxon>
        <taxon>Lysobacter</taxon>
    </lineage>
</organism>
<keyword evidence="2" id="KW-0812">Transmembrane</keyword>
<evidence type="ECO:0008006" key="5">
    <source>
        <dbReference type="Google" id="ProtNLM"/>
    </source>
</evidence>
<dbReference type="OrthoDB" id="4929513at2"/>
<evidence type="ECO:0000256" key="1">
    <source>
        <dbReference type="SAM" id="MobiDB-lite"/>
    </source>
</evidence>